<sequence>MIRTLNSCNCDDLVTIIDDAIVMEGQKGESAYETAVRLGYQGTEAEWVDSLHGKGITLGHGDPTSQLTAREGDGYLNADNGDLWEYTSEPDGSEETNDKENNHG</sequence>
<dbReference type="AlphaFoldDB" id="A0A4R0VR20"/>
<protein>
    <submittedName>
        <fullName evidence="3">Uncharacterized protein</fullName>
    </submittedName>
</protein>
<dbReference type="Proteomes" id="UP000292729">
    <property type="component" value="Unassembled WGS sequence"/>
</dbReference>
<organism evidence="3 4">
    <name type="scientific">Bifidobacterium longum subsp. longum</name>
    <dbReference type="NCBI Taxonomy" id="1679"/>
    <lineage>
        <taxon>Bacteria</taxon>
        <taxon>Bacillati</taxon>
        <taxon>Actinomycetota</taxon>
        <taxon>Actinomycetes</taxon>
        <taxon>Bifidobacteriales</taxon>
        <taxon>Bifidobacteriaceae</taxon>
        <taxon>Bifidobacterium</taxon>
    </lineage>
</organism>
<feature type="region of interest" description="Disordered" evidence="1">
    <location>
        <begin position="62"/>
        <end position="104"/>
    </location>
</feature>
<evidence type="ECO:0000313" key="3">
    <source>
        <dbReference type="EMBL" id="TCF67416.1"/>
    </source>
</evidence>
<accession>A0A4R0VR20</accession>
<dbReference type="EMBL" id="SHTI01000037">
    <property type="protein sequence ID" value="TCF67416.1"/>
    <property type="molecule type" value="Genomic_DNA"/>
</dbReference>
<dbReference type="RefSeq" id="WP_008783559.1">
    <property type="nucleotide sequence ID" value="NZ_JAGGDB010000007.1"/>
</dbReference>
<dbReference type="EMBL" id="SHPO01000011">
    <property type="protein sequence ID" value="TCD78525.1"/>
    <property type="molecule type" value="Genomic_DNA"/>
</dbReference>
<reference evidence="4 5" key="1">
    <citation type="journal article" date="2018" name="Sci. Rep.">
        <title>Genomic diversity and distribution of Bifidobacterium longum subsp. longum across the human lifespan.</title>
        <authorList>
            <person name="Odamaki T."/>
            <person name="Bottacini F."/>
            <person name="Kato K."/>
            <person name="Mitsuyama E."/>
            <person name="Yoshida K."/>
            <person name="Horigome A."/>
            <person name="Xiao J.Z."/>
            <person name="van Sinderen D."/>
        </authorList>
    </citation>
    <scope>NUCLEOTIDE SEQUENCE [LARGE SCALE GENOMIC DNA]</scope>
    <source>
        <strain evidence="2 5">MCC10004</strain>
        <strain evidence="3 4">MCC10119</strain>
    </source>
</reference>
<name>A0A4R0VR20_BIFLL</name>
<proteinExistence type="predicted"/>
<dbReference type="Proteomes" id="UP000293475">
    <property type="component" value="Unassembled WGS sequence"/>
</dbReference>
<evidence type="ECO:0000256" key="1">
    <source>
        <dbReference type="SAM" id="MobiDB-lite"/>
    </source>
</evidence>
<evidence type="ECO:0000313" key="4">
    <source>
        <dbReference type="Proteomes" id="UP000292729"/>
    </source>
</evidence>
<gene>
    <name evidence="2" type="ORF">MCC10004_0717</name>
    <name evidence="3" type="ORF">MCC10119_2093</name>
</gene>
<comment type="caution">
    <text evidence="3">The sequence shown here is derived from an EMBL/GenBank/DDBJ whole genome shotgun (WGS) entry which is preliminary data.</text>
</comment>
<evidence type="ECO:0000313" key="5">
    <source>
        <dbReference type="Proteomes" id="UP000293475"/>
    </source>
</evidence>
<reference evidence="3" key="2">
    <citation type="submission" date="2019-02" db="EMBL/GenBank/DDBJ databases">
        <authorList>
            <person name="Odamaki T."/>
        </authorList>
    </citation>
    <scope>NUCLEOTIDE SEQUENCE</scope>
    <source>
        <strain evidence="2">MCC10004</strain>
        <strain evidence="3">MCC10119</strain>
    </source>
</reference>
<evidence type="ECO:0000313" key="2">
    <source>
        <dbReference type="EMBL" id="TCD78525.1"/>
    </source>
</evidence>